<keyword evidence="5" id="KW-1185">Reference proteome</keyword>
<dbReference type="PANTHER" id="PTHR41259:SF1">
    <property type="entry name" value="DOUBLE-STRAND BREAK REPAIR RAD50 ATPASE, PUTATIVE-RELATED"/>
    <property type="match status" value="1"/>
</dbReference>
<keyword evidence="2" id="KW-0472">Membrane</keyword>
<evidence type="ECO:0000256" key="1">
    <source>
        <dbReference type="SAM" id="Coils"/>
    </source>
</evidence>
<gene>
    <name evidence="4" type="ORF">PEPNEM18_00242</name>
</gene>
<feature type="coiled-coil region" evidence="1">
    <location>
        <begin position="422"/>
        <end position="456"/>
    </location>
</feature>
<reference evidence="4 5" key="1">
    <citation type="submission" date="2020-06" db="EMBL/GenBank/DDBJ databases">
        <authorList>
            <person name="Criscuolo A."/>
        </authorList>
    </citation>
    <scope>NUCLEOTIDE SEQUENCE [LARGE SCALE GENOMIC DNA]</scope>
    <source>
        <strain evidence="4">1804121828</strain>
    </source>
</reference>
<sequence>MIHKLELKSFGGFHDTEVVFGEGYQYLPGPNESGKTTTIMCIRALLYGFSKDSLNRKLYSDDYEDYKPLQGRDFSAAMEIETGKGRFRIERQFHKENEQLILTNLDTNEIVEDESLYAFSGIPQPGSYFWGLSQDDFMRFFCMEDLQSTDAASILKRIEESRDFLTKGNSSLRFSDGYAYLDKRRREIGTPRAKKSPIGRHRDQIARYEEDMANLRAESRELQNHRRSKTQMAEELRSLQKERRLQIEKHQIFPQLREKMELVSQLDQKLIENEKAIDRFESKKSSRLTNKSGIAKGTGAMALLFLAATAMFIFFFQQEQVAALSLMGAALFGVFSIIFFLWNSRTKKLLRTYHNLYGERDGLLAEKQALCSWLDPYVDEEIEMDTLKDSLYRYAHKLESLPERGGELDTAIENIQRQLGFLEGKEREADVLHRKMAQTEQAYKEEKASGKELEDQLKIIDLAESILREVDSDGEKGFKQEILSDGERIFSALSGGRYDSIAFGKGHFIISGKDRPSLRDTQLSRSTADLLVMSLRLAAVNQMDPHIPMVFDDGFVYLDEGRREMLVDYLNGMSRQVLDFTTPKGKGE</sequence>
<keyword evidence="1" id="KW-0175">Coiled coil</keyword>
<keyword evidence="2" id="KW-0812">Transmembrane</keyword>
<dbReference type="InterPro" id="IPR038729">
    <property type="entry name" value="Rad50/SbcC_AAA"/>
</dbReference>
<proteinExistence type="predicted"/>
<feature type="coiled-coil region" evidence="1">
    <location>
        <begin position="198"/>
        <end position="283"/>
    </location>
</feature>
<feature type="transmembrane region" description="Helical" evidence="2">
    <location>
        <begin position="293"/>
        <end position="316"/>
    </location>
</feature>
<evidence type="ECO:0000313" key="5">
    <source>
        <dbReference type="Proteomes" id="UP000586454"/>
    </source>
</evidence>
<feature type="domain" description="Rad50/SbcC-type AAA" evidence="3">
    <location>
        <begin position="4"/>
        <end position="249"/>
    </location>
</feature>
<dbReference type="GO" id="GO:0006302">
    <property type="term" value="P:double-strand break repair"/>
    <property type="evidence" value="ECO:0007669"/>
    <property type="project" value="InterPro"/>
</dbReference>
<protein>
    <recommendedName>
        <fullName evidence="3">Rad50/SbcC-type AAA domain-containing protein</fullName>
    </recommendedName>
</protein>
<dbReference type="EMBL" id="CAIJCS010000014">
    <property type="protein sequence ID" value="CAC9924404.1"/>
    <property type="molecule type" value="Genomic_DNA"/>
</dbReference>
<name>A0A6V6XZ11_9FIRM</name>
<evidence type="ECO:0000256" key="2">
    <source>
        <dbReference type="SAM" id="Phobius"/>
    </source>
</evidence>
<organism evidence="4 5">
    <name type="scientific">Aedoeadaptatus nemausensis</name>
    <dbReference type="NCBI Taxonomy" id="2582829"/>
    <lineage>
        <taxon>Bacteria</taxon>
        <taxon>Bacillati</taxon>
        <taxon>Bacillota</taxon>
        <taxon>Tissierellia</taxon>
        <taxon>Tissierellales</taxon>
        <taxon>Peptoniphilaceae</taxon>
        <taxon>Aedoeadaptatus</taxon>
    </lineage>
</organism>
<dbReference type="PANTHER" id="PTHR41259">
    <property type="entry name" value="DOUBLE-STRAND BREAK REPAIR RAD50 ATPASE, PUTATIVE-RELATED"/>
    <property type="match status" value="1"/>
</dbReference>
<dbReference type="InterPro" id="IPR027417">
    <property type="entry name" value="P-loop_NTPase"/>
</dbReference>
<feature type="transmembrane region" description="Helical" evidence="2">
    <location>
        <begin position="322"/>
        <end position="342"/>
    </location>
</feature>
<evidence type="ECO:0000313" key="4">
    <source>
        <dbReference type="EMBL" id="CAC9924404.1"/>
    </source>
</evidence>
<dbReference type="RefSeq" id="WP_180498428.1">
    <property type="nucleotide sequence ID" value="NZ_CAIJCS010000014.1"/>
</dbReference>
<dbReference type="Proteomes" id="UP000586454">
    <property type="component" value="Unassembled WGS sequence"/>
</dbReference>
<accession>A0A6V6XZ11</accession>
<comment type="caution">
    <text evidence="4">The sequence shown here is derived from an EMBL/GenBank/DDBJ whole genome shotgun (WGS) entry which is preliminary data.</text>
</comment>
<dbReference type="Gene3D" id="3.40.50.300">
    <property type="entry name" value="P-loop containing nucleotide triphosphate hydrolases"/>
    <property type="match status" value="2"/>
</dbReference>
<dbReference type="AlphaFoldDB" id="A0A6V6XZ11"/>
<keyword evidence="2" id="KW-1133">Transmembrane helix</keyword>
<dbReference type="SUPFAM" id="SSF52540">
    <property type="entry name" value="P-loop containing nucleoside triphosphate hydrolases"/>
    <property type="match status" value="2"/>
</dbReference>
<dbReference type="Pfam" id="PF13476">
    <property type="entry name" value="AAA_23"/>
    <property type="match status" value="1"/>
</dbReference>
<evidence type="ECO:0000259" key="3">
    <source>
        <dbReference type="Pfam" id="PF13476"/>
    </source>
</evidence>
<dbReference type="GO" id="GO:0016887">
    <property type="term" value="F:ATP hydrolysis activity"/>
    <property type="evidence" value="ECO:0007669"/>
    <property type="project" value="InterPro"/>
</dbReference>